<dbReference type="EMBL" id="JACGWJ010000003">
    <property type="protein sequence ID" value="KAL0428868.1"/>
    <property type="molecule type" value="Genomic_DNA"/>
</dbReference>
<gene>
    <name evidence="1" type="ORF">Sradi_0512800</name>
</gene>
<reference evidence="1" key="2">
    <citation type="journal article" date="2024" name="Plant">
        <title>Genomic evolution and insights into agronomic trait innovations of Sesamum species.</title>
        <authorList>
            <person name="Miao H."/>
            <person name="Wang L."/>
            <person name="Qu L."/>
            <person name="Liu H."/>
            <person name="Sun Y."/>
            <person name="Le M."/>
            <person name="Wang Q."/>
            <person name="Wei S."/>
            <person name="Zheng Y."/>
            <person name="Lin W."/>
            <person name="Duan Y."/>
            <person name="Cao H."/>
            <person name="Xiong S."/>
            <person name="Wang X."/>
            <person name="Wei L."/>
            <person name="Li C."/>
            <person name="Ma Q."/>
            <person name="Ju M."/>
            <person name="Zhao R."/>
            <person name="Li G."/>
            <person name="Mu C."/>
            <person name="Tian Q."/>
            <person name="Mei H."/>
            <person name="Zhang T."/>
            <person name="Gao T."/>
            <person name="Zhang H."/>
        </authorList>
    </citation>
    <scope>NUCLEOTIDE SEQUENCE</scope>
    <source>
        <strain evidence="1">G02</strain>
    </source>
</reference>
<sequence length="121" mass="13863">MSNVVRCRSAHKLFDKVTKRRPASQTSPNCKTNISLRQKRLDLVDPFEYFNQNDLLKSWTSKISSLVREYRPEEAMGLFKAMLVNEQRPNFVTVLSVIRAVGLLGSRDLVCGIHGYSMKMV</sequence>
<accession>A0AAW2VI66</accession>
<evidence type="ECO:0000313" key="1">
    <source>
        <dbReference type="EMBL" id="KAL0428868.1"/>
    </source>
</evidence>
<reference evidence="1" key="1">
    <citation type="submission" date="2020-06" db="EMBL/GenBank/DDBJ databases">
        <authorList>
            <person name="Li T."/>
            <person name="Hu X."/>
            <person name="Zhang T."/>
            <person name="Song X."/>
            <person name="Zhang H."/>
            <person name="Dai N."/>
            <person name="Sheng W."/>
            <person name="Hou X."/>
            <person name="Wei L."/>
        </authorList>
    </citation>
    <scope>NUCLEOTIDE SEQUENCE</scope>
    <source>
        <strain evidence="1">G02</strain>
        <tissue evidence="1">Leaf</tissue>
    </source>
</reference>
<dbReference type="Gene3D" id="1.25.40.10">
    <property type="entry name" value="Tetratricopeptide repeat domain"/>
    <property type="match status" value="1"/>
</dbReference>
<dbReference type="InterPro" id="IPR011990">
    <property type="entry name" value="TPR-like_helical_dom_sf"/>
</dbReference>
<evidence type="ECO:0008006" key="2">
    <source>
        <dbReference type="Google" id="ProtNLM"/>
    </source>
</evidence>
<protein>
    <recommendedName>
        <fullName evidence="2">Pentatricopeptide repeat-containing protein</fullName>
    </recommendedName>
</protein>
<proteinExistence type="predicted"/>
<comment type="caution">
    <text evidence="1">The sequence shown here is derived from an EMBL/GenBank/DDBJ whole genome shotgun (WGS) entry which is preliminary data.</text>
</comment>
<organism evidence="1">
    <name type="scientific">Sesamum radiatum</name>
    <name type="common">Black benniseed</name>
    <dbReference type="NCBI Taxonomy" id="300843"/>
    <lineage>
        <taxon>Eukaryota</taxon>
        <taxon>Viridiplantae</taxon>
        <taxon>Streptophyta</taxon>
        <taxon>Embryophyta</taxon>
        <taxon>Tracheophyta</taxon>
        <taxon>Spermatophyta</taxon>
        <taxon>Magnoliopsida</taxon>
        <taxon>eudicotyledons</taxon>
        <taxon>Gunneridae</taxon>
        <taxon>Pentapetalae</taxon>
        <taxon>asterids</taxon>
        <taxon>lamiids</taxon>
        <taxon>Lamiales</taxon>
        <taxon>Pedaliaceae</taxon>
        <taxon>Sesamum</taxon>
    </lineage>
</organism>
<dbReference type="AlphaFoldDB" id="A0AAW2VI66"/>
<name>A0AAW2VI66_SESRA</name>